<dbReference type="OMA" id="NMNLRRY"/>
<feature type="chain" id="PRO_5010154815" description="Secreted protein" evidence="1">
    <location>
        <begin position="29"/>
        <end position="509"/>
    </location>
</feature>
<name>W5J3E3_ANODA</name>
<reference evidence="2" key="3">
    <citation type="journal article" date="2013" name="Nucleic Acids Res.">
        <title>The genome of Anopheles darlingi, the main neotropical malaria vector.</title>
        <authorList>
            <person name="Marinotti O."/>
            <person name="Cerqueira G.C."/>
            <person name="de Almeida L.G."/>
            <person name="Ferro M.I."/>
            <person name="Loreto E.L."/>
            <person name="Zaha A."/>
            <person name="Teixeira S.M."/>
            <person name="Wespiser A.R."/>
            <person name="Almeida E Silva A."/>
            <person name="Schlindwein A.D."/>
            <person name="Pacheco A.C."/>
            <person name="Silva A.L."/>
            <person name="Graveley B.R."/>
            <person name="Walenz B.P."/>
            <person name="Lima Bde A."/>
            <person name="Ribeiro C.A."/>
            <person name="Nunes-Silva C.G."/>
            <person name="de Carvalho C.R."/>
            <person name="Soares C.M."/>
            <person name="de Menezes C.B."/>
            <person name="Matiolli C."/>
            <person name="Caffrey D."/>
            <person name="Araujo D.A."/>
            <person name="de Oliveira D.M."/>
            <person name="Golenbock D."/>
            <person name="Grisard E.C."/>
            <person name="Fantinatti-Garboggini F."/>
            <person name="de Carvalho F.M."/>
            <person name="Barcellos F.G."/>
            <person name="Prosdocimi F."/>
            <person name="May G."/>
            <person name="Azevedo Junior G.M."/>
            <person name="Guimaraes G.M."/>
            <person name="Goldman G.H."/>
            <person name="Padilha I.Q."/>
            <person name="Batista Jda S."/>
            <person name="Ferro J.A."/>
            <person name="Ribeiro J.M."/>
            <person name="Fietto J.L."/>
            <person name="Dabbas K.M."/>
            <person name="Cerdeira L."/>
            <person name="Agnez-Lima L.F."/>
            <person name="Brocchi M."/>
            <person name="de Carvalho M.O."/>
            <person name="Teixeira Mde M."/>
            <person name="Diniz Maia Mde M."/>
            <person name="Goldman M.H."/>
            <person name="Cruz Schneider M.P."/>
            <person name="Felipe M.S."/>
            <person name="Hungria M."/>
            <person name="Nicolas M.F."/>
            <person name="Pereira M."/>
            <person name="Montes M.A."/>
            <person name="Cantao M.E."/>
            <person name="Vincentz M."/>
            <person name="Rafael M.S."/>
            <person name="Silverman N."/>
            <person name="Stoco P.H."/>
            <person name="Souza R.C."/>
            <person name="Vicentini R."/>
            <person name="Gazzinelli R.T."/>
            <person name="Neves Rde O."/>
            <person name="Silva R."/>
            <person name="Astolfi-Filho S."/>
            <person name="Maciel T.E."/>
            <person name="Urmenyi T.P."/>
            <person name="Tadei W.P."/>
            <person name="Camargo E.P."/>
            <person name="de Vasconcelos A.T."/>
        </authorList>
    </citation>
    <scope>NUCLEOTIDE SEQUENCE</scope>
</reference>
<evidence type="ECO:0008006" key="5">
    <source>
        <dbReference type="Google" id="ProtNLM"/>
    </source>
</evidence>
<accession>W5J3E3</accession>
<reference evidence="3" key="4">
    <citation type="submission" date="2015-06" db="UniProtKB">
        <authorList>
            <consortium name="EnsemblMetazoa"/>
        </authorList>
    </citation>
    <scope>IDENTIFICATION</scope>
</reference>
<keyword evidence="4" id="KW-1185">Reference proteome</keyword>
<reference evidence="2" key="2">
    <citation type="submission" date="2010-05" db="EMBL/GenBank/DDBJ databases">
        <authorList>
            <person name="Almeida L.G."/>
            <person name="Nicolas M.F."/>
            <person name="Souza R.C."/>
            <person name="Vasconcelos A.T.R."/>
        </authorList>
    </citation>
    <scope>NUCLEOTIDE SEQUENCE</scope>
</reference>
<organism evidence="2">
    <name type="scientific">Anopheles darlingi</name>
    <name type="common">Mosquito</name>
    <dbReference type="NCBI Taxonomy" id="43151"/>
    <lineage>
        <taxon>Eukaryota</taxon>
        <taxon>Metazoa</taxon>
        <taxon>Ecdysozoa</taxon>
        <taxon>Arthropoda</taxon>
        <taxon>Hexapoda</taxon>
        <taxon>Insecta</taxon>
        <taxon>Pterygota</taxon>
        <taxon>Neoptera</taxon>
        <taxon>Endopterygota</taxon>
        <taxon>Diptera</taxon>
        <taxon>Nematocera</taxon>
        <taxon>Culicoidea</taxon>
        <taxon>Culicidae</taxon>
        <taxon>Anophelinae</taxon>
        <taxon>Anopheles</taxon>
    </lineage>
</organism>
<sequence>MKHATRSGQGAIALLLVVLGTLLQGTAAEPNPDLGINLRIAATSTIATAAKDMKTTFDDLDAYNTPLVNDYPAMVKIKTGITNITIGIAAGGMALADQVLYLTQNNSNNVNAAFAPVFASIVSFRNLLQTGLTVPMAAISSQSNITRDKLNINFRDLVTRLNTLNSTMEALRAGLAAARTASVTSPPLNTNLLNKFVFPYHYTDVKDALLAIKATIGSTTNIARELIDNIKDADDFITTASDAALSEMDTVTLTDQSFEGELINIGASINVAVTDMVDQLYIPQTEILTTSKSMLESISTYNSSFKPTLITLNTTLNNAYNFEGLFTNYTVTLNRSIASTASIDNLFKQEFCPVILAQIRSLLASGPYATFCYKKYSDLLTNQFSITSYDQVECKDIEQTRLYTLQQMTDLIVRMIIYDVENLTEAVSVCLKLSDGSHCVTAMGTHYQTLTSTVQGKLAYLQEYTMQETGFTLQRLSLCVTAAKFAQVIAVEGLRVDMASCDISGANAV</sequence>
<keyword evidence="1" id="KW-0732">Signal</keyword>
<protein>
    <recommendedName>
        <fullName evidence="5">Secreted protein</fullName>
    </recommendedName>
</protein>
<proteinExistence type="predicted"/>
<dbReference type="HOGENOM" id="CLU_041712_0_0_1"/>
<evidence type="ECO:0000256" key="1">
    <source>
        <dbReference type="SAM" id="SignalP"/>
    </source>
</evidence>
<dbReference type="eggNOG" id="ENOG502T84N">
    <property type="taxonomic scope" value="Eukaryota"/>
</dbReference>
<dbReference type="Proteomes" id="UP000000673">
    <property type="component" value="Unassembled WGS sequence"/>
</dbReference>
<dbReference type="VEuPathDB" id="VectorBase:ADAC009530"/>
<reference evidence="2 4" key="1">
    <citation type="journal article" date="2010" name="BMC Genomics">
        <title>Combination of measures distinguishes pre-miRNAs from other stem-loops in the genome of the newly sequenced Anopheles darlingi.</title>
        <authorList>
            <person name="Mendes N.D."/>
            <person name="Freitas A.T."/>
            <person name="Vasconcelos A.T."/>
            <person name="Sagot M.F."/>
        </authorList>
    </citation>
    <scope>NUCLEOTIDE SEQUENCE</scope>
</reference>
<dbReference type="EMBL" id="ADMH02002111">
    <property type="protein sequence ID" value="ETN58867.1"/>
    <property type="molecule type" value="Genomic_DNA"/>
</dbReference>
<dbReference type="VEuPathDB" id="VectorBase:ADAR2_000973"/>
<dbReference type="AlphaFoldDB" id="W5J3E3"/>
<feature type="signal peptide" evidence="1">
    <location>
        <begin position="1"/>
        <end position="28"/>
    </location>
</feature>
<evidence type="ECO:0000313" key="4">
    <source>
        <dbReference type="Proteomes" id="UP000000673"/>
    </source>
</evidence>
<gene>
    <name evidence="2" type="ORF">AND_009530</name>
</gene>
<evidence type="ECO:0000313" key="3">
    <source>
        <dbReference type="EnsemblMetazoa" id="ADAC009530-PA"/>
    </source>
</evidence>
<evidence type="ECO:0000313" key="2">
    <source>
        <dbReference type="EMBL" id="ETN58867.1"/>
    </source>
</evidence>
<dbReference type="EnsemblMetazoa" id="ADAC009530-RA">
    <property type="protein sequence ID" value="ADAC009530-PA"/>
    <property type="gene ID" value="ADAC009530"/>
</dbReference>